<feature type="transmembrane region" description="Helical" evidence="6">
    <location>
        <begin position="141"/>
        <end position="158"/>
    </location>
</feature>
<dbReference type="STRING" id="983967.A0A1E4T7Q0"/>
<evidence type="ECO:0000256" key="4">
    <source>
        <dbReference type="ARBA" id="ARBA00022989"/>
    </source>
</evidence>
<sequence length="315" mass="33718">MKLANLITIAFMAGTISAVYPPVTADSSIAENDLVTIQGEKEKLSSYIKSQETQSSIDSTKSSTLDKSDSSDEKSTNAFFLSTSMIIVSEIGDKTFLVAALMAMKHPRATVFSAGFSALVIMTILSGVVGHALPSLLPQRLTQLMAAILFVVFGFNLLKEGLQMSKDAGVEGEMAEVEEEIEFSTINNRGRSIEEGSVPGTNNKSSPFLKESLNKLSNLAAFVLSPVWAQTFAMTFLGEWGDRSQIATIAMAAGSDYWLVILGGIVGHGFCTGLAVIGGQLLATKISMRTVTLGGAAAFFLFSIMYFYSAMYNLD</sequence>
<comment type="subcellular location">
    <subcellularLocation>
        <location evidence="1 6">Membrane</location>
        <topology evidence="1 6">Multi-pass membrane protein</topology>
    </subcellularLocation>
</comment>
<keyword evidence="3 6" id="KW-0812">Transmembrane</keyword>
<dbReference type="GO" id="GO:0005794">
    <property type="term" value="C:Golgi apparatus"/>
    <property type="evidence" value="ECO:0007669"/>
    <property type="project" value="TreeGrafter"/>
</dbReference>
<dbReference type="PROSITE" id="PS01214">
    <property type="entry name" value="UPF0016"/>
    <property type="match status" value="1"/>
</dbReference>
<feature type="chain" id="PRO_5017495019" description="GDT1 family protein" evidence="6">
    <location>
        <begin position="19"/>
        <end position="315"/>
    </location>
</feature>
<organism evidence="7 8">
    <name type="scientific">[Candida] arabinofermentans NRRL YB-2248</name>
    <dbReference type="NCBI Taxonomy" id="983967"/>
    <lineage>
        <taxon>Eukaryota</taxon>
        <taxon>Fungi</taxon>
        <taxon>Dikarya</taxon>
        <taxon>Ascomycota</taxon>
        <taxon>Saccharomycotina</taxon>
        <taxon>Pichiomycetes</taxon>
        <taxon>Pichiales</taxon>
        <taxon>Pichiaceae</taxon>
        <taxon>Ogataea</taxon>
        <taxon>Ogataea/Candida clade</taxon>
    </lineage>
</organism>
<dbReference type="GO" id="GO:0005384">
    <property type="term" value="F:manganese ion transmembrane transporter activity"/>
    <property type="evidence" value="ECO:0007669"/>
    <property type="project" value="TreeGrafter"/>
</dbReference>
<evidence type="ECO:0000256" key="1">
    <source>
        <dbReference type="ARBA" id="ARBA00004141"/>
    </source>
</evidence>
<feature type="signal peptide" evidence="6">
    <location>
        <begin position="1"/>
        <end position="18"/>
    </location>
</feature>
<dbReference type="OrthoDB" id="442680at2759"/>
<keyword evidence="5 6" id="KW-0472">Membrane</keyword>
<evidence type="ECO:0000256" key="2">
    <source>
        <dbReference type="ARBA" id="ARBA00009190"/>
    </source>
</evidence>
<dbReference type="Pfam" id="PF01169">
    <property type="entry name" value="GDT1"/>
    <property type="match status" value="2"/>
</dbReference>
<keyword evidence="6" id="KW-0732">Signal</keyword>
<dbReference type="AlphaFoldDB" id="A0A1E4T7Q0"/>
<dbReference type="GO" id="GO:0032468">
    <property type="term" value="P:Golgi calcium ion homeostasis"/>
    <property type="evidence" value="ECO:0007669"/>
    <property type="project" value="TreeGrafter"/>
</dbReference>
<dbReference type="InterPro" id="IPR049555">
    <property type="entry name" value="GDT1-like_CS"/>
</dbReference>
<proteinExistence type="inferred from homology"/>
<accession>A0A1E4T7Q0</accession>
<evidence type="ECO:0000256" key="6">
    <source>
        <dbReference type="RuleBase" id="RU365102"/>
    </source>
</evidence>
<dbReference type="EMBL" id="KV453847">
    <property type="protein sequence ID" value="ODV87784.1"/>
    <property type="molecule type" value="Genomic_DNA"/>
</dbReference>
<dbReference type="PANTHER" id="PTHR12608:SF1">
    <property type="entry name" value="TRANSMEMBRANE PROTEIN 165"/>
    <property type="match status" value="1"/>
</dbReference>
<dbReference type="PANTHER" id="PTHR12608">
    <property type="entry name" value="TRANSMEMBRANE PROTEIN HTP-1 RELATED"/>
    <property type="match status" value="1"/>
</dbReference>
<feature type="transmembrane region" description="Helical" evidence="6">
    <location>
        <begin position="109"/>
        <end position="129"/>
    </location>
</feature>
<protein>
    <recommendedName>
        <fullName evidence="6">GDT1 family protein</fullName>
    </recommendedName>
</protein>
<keyword evidence="8" id="KW-1185">Reference proteome</keyword>
<reference evidence="8" key="1">
    <citation type="submission" date="2016-04" db="EMBL/GenBank/DDBJ databases">
        <title>Comparative genomics of biotechnologically important yeasts.</title>
        <authorList>
            <consortium name="DOE Joint Genome Institute"/>
            <person name="Riley R."/>
            <person name="Haridas S."/>
            <person name="Wolfe K.H."/>
            <person name="Lopes M.R."/>
            <person name="Hittinger C.T."/>
            <person name="Goker M."/>
            <person name="Salamov A."/>
            <person name="Wisecaver J."/>
            <person name="Long T.M."/>
            <person name="Aerts A.L."/>
            <person name="Barry K."/>
            <person name="Choi C."/>
            <person name="Clum A."/>
            <person name="Coughlan A.Y."/>
            <person name="Deshpande S."/>
            <person name="Douglass A.P."/>
            <person name="Hanson S.J."/>
            <person name="Klenk H.-P."/>
            <person name="Labutti K."/>
            <person name="Lapidus A."/>
            <person name="Lindquist E."/>
            <person name="Lipzen A."/>
            <person name="Meier-Kolthoff J.P."/>
            <person name="Ohm R.A."/>
            <person name="Otillar R.P."/>
            <person name="Pangilinan J."/>
            <person name="Peng Y."/>
            <person name="Rokas A."/>
            <person name="Rosa C.A."/>
            <person name="Scheuner C."/>
            <person name="Sibirny A.A."/>
            <person name="Slot J.C."/>
            <person name="Stielow J.B."/>
            <person name="Sun H."/>
            <person name="Kurtzman C.P."/>
            <person name="Blackwell M."/>
            <person name="Grigoriev I.V."/>
            <person name="Jeffries T.W."/>
        </authorList>
    </citation>
    <scope>NUCLEOTIDE SEQUENCE [LARGE SCALE GENOMIC DNA]</scope>
    <source>
        <strain evidence="8">NRRL YB-2248</strain>
    </source>
</reference>
<gene>
    <name evidence="7" type="ORF">CANARDRAFT_193271</name>
</gene>
<dbReference type="GO" id="GO:0015085">
    <property type="term" value="F:calcium ion transmembrane transporter activity"/>
    <property type="evidence" value="ECO:0007669"/>
    <property type="project" value="TreeGrafter"/>
</dbReference>
<evidence type="ECO:0000256" key="5">
    <source>
        <dbReference type="ARBA" id="ARBA00023136"/>
    </source>
</evidence>
<evidence type="ECO:0000256" key="3">
    <source>
        <dbReference type="ARBA" id="ARBA00022692"/>
    </source>
</evidence>
<comment type="similarity">
    <text evidence="2 6">Belongs to the GDT1 family.</text>
</comment>
<feature type="transmembrane region" description="Helical" evidence="6">
    <location>
        <begin position="257"/>
        <end position="278"/>
    </location>
</feature>
<feature type="transmembrane region" description="Helical" evidence="6">
    <location>
        <begin position="290"/>
        <end position="309"/>
    </location>
</feature>
<dbReference type="GO" id="GO:0032472">
    <property type="term" value="P:Golgi calcium ion transport"/>
    <property type="evidence" value="ECO:0007669"/>
    <property type="project" value="TreeGrafter"/>
</dbReference>
<dbReference type="InterPro" id="IPR001727">
    <property type="entry name" value="GDT1-like"/>
</dbReference>
<name>A0A1E4T7Q0_9ASCO</name>
<evidence type="ECO:0000313" key="7">
    <source>
        <dbReference type="EMBL" id="ODV87784.1"/>
    </source>
</evidence>
<feature type="transmembrane region" description="Helical" evidence="6">
    <location>
        <begin position="219"/>
        <end position="237"/>
    </location>
</feature>
<evidence type="ECO:0000313" key="8">
    <source>
        <dbReference type="Proteomes" id="UP000094801"/>
    </source>
</evidence>
<dbReference type="GO" id="GO:0000329">
    <property type="term" value="C:fungal-type vacuole membrane"/>
    <property type="evidence" value="ECO:0007669"/>
    <property type="project" value="TreeGrafter"/>
</dbReference>
<dbReference type="Proteomes" id="UP000094801">
    <property type="component" value="Unassembled WGS sequence"/>
</dbReference>
<keyword evidence="4 6" id="KW-1133">Transmembrane helix</keyword>